<reference evidence="1 2" key="1">
    <citation type="submission" date="2017-04" db="EMBL/GenBank/DDBJ databases">
        <title>The new phylogeny of genus Mycobacterium.</title>
        <authorList>
            <person name="Tortoli E."/>
            <person name="Trovato A."/>
            <person name="Cirillo D.M."/>
        </authorList>
    </citation>
    <scope>NUCLEOTIDE SEQUENCE [LARGE SCALE GENOMIC DNA]</scope>
    <source>
        <strain evidence="1 2">TBL 1200985</strain>
    </source>
</reference>
<comment type="caution">
    <text evidence="1">The sequence shown here is derived from an EMBL/GenBank/DDBJ whole genome shotgun (WGS) entry which is preliminary data.</text>
</comment>
<organism evidence="1 2">
    <name type="scientific">Mycobacterium decipiens</name>
    <dbReference type="NCBI Taxonomy" id="1430326"/>
    <lineage>
        <taxon>Bacteria</taxon>
        <taxon>Bacillati</taxon>
        <taxon>Actinomycetota</taxon>
        <taxon>Actinomycetes</taxon>
        <taxon>Mycobacteriales</taxon>
        <taxon>Mycobacteriaceae</taxon>
        <taxon>Mycobacterium</taxon>
    </lineage>
</organism>
<dbReference type="OrthoDB" id="4743871at2"/>
<dbReference type="EMBL" id="NCXP01000049">
    <property type="protein sequence ID" value="OSC36918.1"/>
    <property type="molecule type" value="Genomic_DNA"/>
</dbReference>
<accession>A0A1X2LPC4</accession>
<proteinExistence type="predicted"/>
<keyword evidence="2" id="KW-1185">Reference proteome</keyword>
<dbReference type="AlphaFoldDB" id="A0A1X2LPC4"/>
<evidence type="ECO:0000313" key="2">
    <source>
        <dbReference type="Proteomes" id="UP000193247"/>
    </source>
</evidence>
<sequence length="108" mass="11893">MIDRLGPRLRAEFEELQKSERKILAALAKPEIARRFAADPQATLAELKIDVPPIIKQRLKSASLTGDAPDLHRPRSFRLPNGQVLTANVNIRFTGAPNVTRGGVSDGR</sequence>
<gene>
    <name evidence="1" type="ORF">B8W66_22215</name>
</gene>
<dbReference type="RefSeq" id="WP_085327419.1">
    <property type="nucleotide sequence ID" value="NZ_NCXP01000049.1"/>
</dbReference>
<name>A0A1X2LPC4_9MYCO</name>
<dbReference type="Proteomes" id="UP000193247">
    <property type="component" value="Unassembled WGS sequence"/>
</dbReference>
<dbReference type="STRING" id="1430326.B8W66_22215"/>
<protein>
    <submittedName>
        <fullName evidence="1">Uncharacterized protein</fullName>
    </submittedName>
</protein>
<evidence type="ECO:0000313" key="1">
    <source>
        <dbReference type="EMBL" id="OSC36918.1"/>
    </source>
</evidence>